<organism evidence="2 3">
    <name type="scientific">Stereum hirsutum (strain FP-91666)</name>
    <name type="common">White-rot fungus</name>
    <dbReference type="NCBI Taxonomy" id="721885"/>
    <lineage>
        <taxon>Eukaryota</taxon>
        <taxon>Fungi</taxon>
        <taxon>Dikarya</taxon>
        <taxon>Basidiomycota</taxon>
        <taxon>Agaricomycotina</taxon>
        <taxon>Agaricomycetes</taxon>
        <taxon>Russulales</taxon>
        <taxon>Stereaceae</taxon>
        <taxon>Stereum</taxon>
    </lineage>
</organism>
<keyword evidence="3" id="KW-1185">Reference proteome</keyword>
<protein>
    <submittedName>
        <fullName evidence="2">Uncharacterized protein</fullName>
    </submittedName>
</protein>
<dbReference type="KEGG" id="shs:STEHIDRAFT_163465"/>
<feature type="region of interest" description="Disordered" evidence="1">
    <location>
        <begin position="260"/>
        <end position="284"/>
    </location>
</feature>
<evidence type="ECO:0000313" key="2">
    <source>
        <dbReference type="EMBL" id="EIM79639.1"/>
    </source>
</evidence>
<reference evidence="3" key="1">
    <citation type="journal article" date="2012" name="Science">
        <title>The Paleozoic origin of enzymatic lignin decomposition reconstructed from 31 fungal genomes.</title>
        <authorList>
            <person name="Floudas D."/>
            <person name="Binder M."/>
            <person name="Riley R."/>
            <person name="Barry K."/>
            <person name="Blanchette R.A."/>
            <person name="Henrissat B."/>
            <person name="Martinez A.T."/>
            <person name="Otillar R."/>
            <person name="Spatafora J.W."/>
            <person name="Yadav J.S."/>
            <person name="Aerts A."/>
            <person name="Benoit I."/>
            <person name="Boyd A."/>
            <person name="Carlson A."/>
            <person name="Copeland A."/>
            <person name="Coutinho P.M."/>
            <person name="de Vries R.P."/>
            <person name="Ferreira P."/>
            <person name="Findley K."/>
            <person name="Foster B."/>
            <person name="Gaskell J."/>
            <person name="Glotzer D."/>
            <person name="Gorecki P."/>
            <person name="Heitman J."/>
            <person name="Hesse C."/>
            <person name="Hori C."/>
            <person name="Igarashi K."/>
            <person name="Jurgens J.A."/>
            <person name="Kallen N."/>
            <person name="Kersten P."/>
            <person name="Kohler A."/>
            <person name="Kuees U."/>
            <person name="Kumar T.K.A."/>
            <person name="Kuo A."/>
            <person name="LaButti K."/>
            <person name="Larrondo L.F."/>
            <person name="Lindquist E."/>
            <person name="Ling A."/>
            <person name="Lombard V."/>
            <person name="Lucas S."/>
            <person name="Lundell T."/>
            <person name="Martin R."/>
            <person name="McLaughlin D.J."/>
            <person name="Morgenstern I."/>
            <person name="Morin E."/>
            <person name="Murat C."/>
            <person name="Nagy L.G."/>
            <person name="Nolan M."/>
            <person name="Ohm R.A."/>
            <person name="Patyshakuliyeva A."/>
            <person name="Rokas A."/>
            <person name="Ruiz-Duenas F.J."/>
            <person name="Sabat G."/>
            <person name="Salamov A."/>
            <person name="Samejima M."/>
            <person name="Schmutz J."/>
            <person name="Slot J.C."/>
            <person name="St John F."/>
            <person name="Stenlid J."/>
            <person name="Sun H."/>
            <person name="Sun S."/>
            <person name="Syed K."/>
            <person name="Tsang A."/>
            <person name="Wiebenga A."/>
            <person name="Young D."/>
            <person name="Pisabarro A."/>
            <person name="Eastwood D.C."/>
            <person name="Martin F."/>
            <person name="Cullen D."/>
            <person name="Grigoriev I.V."/>
            <person name="Hibbett D.S."/>
        </authorList>
    </citation>
    <scope>NUCLEOTIDE SEQUENCE [LARGE SCALE GENOMIC DNA]</scope>
    <source>
        <strain evidence="3">FP-91666</strain>
    </source>
</reference>
<accession>R7RWF6</accession>
<feature type="compositionally biased region" description="Pro residues" evidence="1">
    <location>
        <begin position="176"/>
        <end position="191"/>
    </location>
</feature>
<name>R7RWF6_STEHR</name>
<feature type="compositionally biased region" description="Basic residues" evidence="1">
    <location>
        <begin position="122"/>
        <end position="139"/>
    </location>
</feature>
<feature type="region of interest" description="Disordered" evidence="1">
    <location>
        <begin position="116"/>
        <end position="150"/>
    </location>
</feature>
<feature type="region of interest" description="Disordered" evidence="1">
    <location>
        <begin position="166"/>
        <end position="191"/>
    </location>
</feature>
<dbReference type="EMBL" id="JH687402">
    <property type="protein sequence ID" value="EIM79639.1"/>
    <property type="molecule type" value="Genomic_DNA"/>
</dbReference>
<feature type="region of interest" description="Disordered" evidence="1">
    <location>
        <begin position="1"/>
        <end position="60"/>
    </location>
</feature>
<feature type="region of interest" description="Disordered" evidence="1">
    <location>
        <begin position="210"/>
        <end position="235"/>
    </location>
</feature>
<evidence type="ECO:0000313" key="3">
    <source>
        <dbReference type="Proteomes" id="UP000053927"/>
    </source>
</evidence>
<dbReference type="GeneID" id="18802352"/>
<proteinExistence type="predicted"/>
<feature type="compositionally biased region" description="Low complexity" evidence="1">
    <location>
        <begin position="140"/>
        <end position="150"/>
    </location>
</feature>
<dbReference type="RefSeq" id="XP_007311215.1">
    <property type="nucleotide sequence ID" value="XM_007311153.1"/>
</dbReference>
<sequence length="795" mass="89047">MYPLQAIQNCTERKRRREDVDSPDEPPAKRHHQRHLTATPSKRKARLSTKPAPSTQRRYSLRATAERARSNIVNDLAHIPVAPAPLPIPTPVPAPILPTTRIPTKRPRNALEADICEEPPAKRHHQRHLTSPPKRRTRSSTRATAPTQSRYSLRTTADRVRRNTAATLAHDSTVVPPIPAPSPAQTPIVSPPPVLAKRRRLTVEDDFDVDVSEEPHAKRHRLAPSPSKLTSDSSTKPAIAVQSRYFLRMTADRIRRKIPVTPPHIPAASPCIPVQTPPRGSTPTPEFVTIPASTFVDAPVAPSARTSDRVQARRIPIQSSNTAATPLPLQPLANIPTRPPVDISATSATSGHTHVPWEEVPECERTRLLAMWDKIIIRVWGSYSMFEMGGLDTYARALGLSSCDKPDDLITHAVFVKYPELKYIVWELRDDCTKLYSYCNHPAFFNALDAPIDAALTEIEPLFMSYRLPYFYDYFDPFSVRNLAWAMGDRWEPVADTFEDRKPYKTVEPEPQTLTLVTGVGTHWGFYFAYSPNKTAEEVCKSNLSQDLLLATQELGATVDTASLSPEAISRRTAAAERCFYALYLTRIIVLSRFLEFLHIDPDDGYHHACWAVFQQNPPRTSDGDDVFSMVYRHVARARGSIAELKRTAETRFETLVERNKRLPEFDFIGCTWPLRLPDTASVKDTARVACSPETQPPSVVLSCFALLPTSWATIPHHFRLVVARRSQAFPADGHLKTHAPTQTVTISNKPALRLHRSSSSRIRRCWGAFSAQTISHSAAARMHAGELVLSKEIE</sequence>
<feature type="compositionally biased region" description="Basic residues" evidence="1">
    <location>
        <begin position="29"/>
        <end position="47"/>
    </location>
</feature>
<evidence type="ECO:0000256" key="1">
    <source>
        <dbReference type="SAM" id="MobiDB-lite"/>
    </source>
</evidence>
<gene>
    <name evidence="2" type="ORF">STEHIDRAFT_163465</name>
</gene>
<feature type="compositionally biased region" description="Polar residues" evidence="1">
    <location>
        <begin position="1"/>
        <end position="10"/>
    </location>
</feature>
<dbReference type="AlphaFoldDB" id="R7RWF6"/>
<dbReference type="Proteomes" id="UP000053927">
    <property type="component" value="Unassembled WGS sequence"/>
</dbReference>